<accession>A0A2W7G071</accession>
<organism evidence="7 8">
    <name type="scientific">Metamycoplasma auris</name>
    <dbReference type="NCBI Taxonomy" id="51363"/>
    <lineage>
        <taxon>Bacteria</taxon>
        <taxon>Bacillati</taxon>
        <taxon>Mycoplasmatota</taxon>
        <taxon>Mycoplasmoidales</taxon>
        <taxon>Metamycoplasmataceae</taxon>
        <taxon>Metamycoplasma</taxon>
    </lineage>
</organism>
<evidence type="ECO:0000256" key="3">
    <source>
        <dbReference type="ARBA" id="ARBA00022989"/>
    </source>
</evidence>
<reference evidence="7 8" key="1">
    <citation type="submission" date="2018-06" db="EMBL/GenBank/DDBJ databases">
        <title>Genomic Encyclopedia of Archaeal and Bacterial Type Strains, Phase II (KMG-II): from individual species to whole genera.</title>
        <authorList>
            <person name="Goeker M."/>
        </authorList>
    </citation>
    <scope>NUCLEOTIDE SEQUENCE [LARGE SCALE GENOMIC DNA]</scope>
    <source>
        <strain evidence="7 8">ATCC 51348</strain>
    </source>
</reference>
<dbReference type="EMBL" id="QKUB01000004">
    <property type="protein sequence ID" value="PZV99951.1"/>
    <property type="molecule type" value="Genomic_DNA"/>
</dbReference>
<keyword evidence="3 5" id="KW-1133">Transmembrane helix</keyword>
<name>A0A2W7G071_9BACT</name>
<dbReference type="PANTHER" id="PTHR43027:SF1">
    <property type="entry name" value="DOXORUBICIN RESISTANCE ABC TRANSPORTER PERMEASE PROTEIN DRRC-RELATED"/>
    <property type="match status" value="1"/>
</dbReference>
<dbReference type="InterPro" id="IPR047817">
    <property type="entry name" value="ABC2_TM_bact-type"/>
</dbReference>
<feature type="transmembrane region" description="Helical" evidence="5">
    <location>
        <begin position="221"/>
        <end position="243"/>
    </location>
</feature>
<evidence type="ECO:0000256" key="4">
    <source>
        <dbReference type="ARBA" id="ARBA00023136"/>
    </source>
</evidence>
<dbReference type="InterPro" id="IPR013525">
    <property type="entry name" value="ABC2_TM"/>
</dbReference>
<evidence type="ECO:0000313" key="8">
    <source>
        <dbReference type="Proteomes" id="UP000249646"/>
    </source>
</evidence>
<keyword evidence="4 5" id="KW-0472">Membrane</keyword>
<feature type="transmembrane region" description="Helical" evidence="5">
    <location>
        <begin position="165"/>
        <end position="184"/>
    </location>
</feature>
<feature type="transmembrane region" description="Helical" evidence="5">
    <location>
        <begin position="20"/>
        <end position="41"/>
    </location>
</feature>
<keyword evidence="8" id="KW-1185">Reference proteome</keyword>
<dbReference type="PANTHER" id="PTHR43027">
    <property type="entry name" value="DOXORUBICIN RESISTANCE ABC TRANSPORTER PERMEASE PROTEIN DRRC-RELATED"/>
    <property type="match status" value="1"/>
</dbReference>
<dbReference type="Pfam" id="PF01061">
    <property type="entry name" value="ABC2_membrane"/>
    <property type="match status" value="1"/>
</dbReference>
<feature type="transmembrane region" description="Helical" evidence="5">
    <location>
        <begin position="48"/>
        <end position="69"/>
    </location>
</feature>
<dbReference type="GO" id="GO:0140359">
    <property type="term" value="F:ABC-type transporter activity"/>
    <property type="evidence" value="ECO:0007669"/>
    <property type="project" value="InterPro"/>
</dbReference>
<dbReference type="RefSeq" id="WP_111518519.1">
    <property type="nucleotide sequence ID" value="NZ_QKUB01000004.1"/>
</dbReference>
<dbReference type="PROSITE" id="PS51012">
    <property type="entry name" value="ABC_TM2"/>
    <property type="match status" value="1"/>
</dbReference>
<evidence type="ECO:0000256" key="2">
    <source>
        <dbReference type="ARBA" id="ARBA00022692"/>
    </source>
</evidence>
<keyword evidence="2 5" id="KW-0812">Transmembrane</keyword>
<evidence type="ECO:0000256" key="1">
    <source>
        <dbReference type="ARBA" id="ARBA00004141"/>
    </source>
</evidence>
<protein>
    <recommendedName>
        <fullName evidence="5">Transport permease protein</fullName>
    </recommendedName>
</protein>
<dbReference type="InterPro" id="IPR052902">
    <property type="entry name" value="ABC-2_transporter"/>
</dbReference>
<feature type="transmembrane region" description="Helical" evidence="5">
    <location>
        <begin position="130"/>
        <end position="153"/>
    </location>
</feature>
<gene>
    <name evidence="7" type="ORF">BCF89_10429</name>
</gene>
<comment type="similarity">
    <text evidence="5">Belongs to the ABC-2 integral membrane protein family.</text>
</comment>
<feature type="domain" description="ABC transmembrane type-2" evidence="6">
    <location>
        <begin position="9"/>
        <end position="246"/>
    </location>
</feature>
<sequence length="249" mass="28492">MLKQFRAMYTLLFNYWRKSFHNVFFAFVFPIMSLLILSAIPKFLIKDLVPGMIASAAPVVGIVSLAMSFSDLKETIIYKRISLLPLKTWIFVASIISFYTILIWISALWIFIFSLIWYKQLPLASINFGYLILGMIFLSIICSSIGVIVATIAKDYKTANAISMLFYLPPAWISGMYLPINIILQSKVLKTISMTMPFSYPVTLINYGWDKNALLLFNEPIWVFVLISLGISILFISLAIISFKFRKKK</sequence>
<dbReference type="Proteomes" id="UP000249646">
    <property type="component" value="Unassembled WGS sequence"/>
</dbReference>
<comment type="subcellular location">
    <subcellularLocation>
        <location evidence="5">Cell membrane</location>
        <topology evidence="5">Multi-pass membrane protein</topology>
    </subcellularLocation>
    <subcellularLocation>
        <location evidence="1">Membrane</location>
        <topology evidence="1">Multi-pass membrane protein</topology>
    </subcellularLocation>
</comment>
<feature type="transmembrane region" description="Helical" evidence="5">
    <location>
        <begin position="89"/>
        <end position="118"/>
    </location>
</feature>
<dbReference type="AlphaFoldDB" id="A0A2W7G071"/>
<evidence type="ECO:0000256" key="5">
    <source>
        <dbReference type="RuleBase" id="RU361157"/>
    </source>
</evidence>
<evidence type="ECO:0000259" key="6">
    <source>
        <dbReference type="PROSITE" id="PS51012"/>
    </source>
</evidence>
<proteinExistence type="inferred from homology"/>
<dbReference type="OrthoDB" id="397116at2"/>
<keyword evidence="5" id="KW-1003">Cell membrane</keyword>
<keyword evidence="5" id="KW-0813">Transport</keyword>
<evidence type="ECO:0000313" key="7">
    <source>
        <dbReference type="EMBL" id="PZV99951.1"/>
    </source>
</evidence>
<dbReference type="GO" id="GO:0005886">
    <property type="term" value="C:plasma membrane"/>
    <property type="evidence" value="ECO:0007669"/>
    <property type="project" value="UniProtKB-SubCell"/>
</dbReference>
<comment type="caution">
    <text evidence="7">The sequence shown here is derived from an EMBL/GenBank/DDBJ whole genome shotgun (WGS) entry which is preliminary data.</text>
</comment>